<evidence type="ECO:0000313" key="15">
    <source>
        <dbReference type="Proteomes" id="UP001165492"/>
    </source>
</evidence>
<feature type="domain" description="YrdC-like" evidence="13">
    <location>
        <begin position="198"/>
        <end position="382"/>
    </location>
</feature>
<dbReference type="Gene3D" id="3.30.420.40">
    <property type="match status" value="1"/>
</dbReference>
<dbReference type="NCBIfam" id="TIGR00143">
    <property type="entry name" value="hypF"/>
    <property type="match status" value="1"/>
</dbReference>
<comment type="catalytic activity">
    <reaction evidence="8 11">
        <text>an acyl phosphate + H2O = a carboxylate + phosphate + H(+)</text>
        <dbReference type="Rhea" id="RHEA:14965"/>
        <dbReference type="ChEBI" id="CHEBI:15377"/>
        <dbReference type="ChEBI" id="CHEBI:15378"/>
        <dbReference type="ChEBI" id="CHEBI:29067"/>
        <dbReference type="ChEBI" id="CHEBI:43474"/>
        <dbReference type="ChEBI" id="CHEBI:59918"/>
        <dbReference type="EC" id="3.6.1.7"/>
    </reaction>
</comment>
<comment type="caution">
    <text evidence="14">The sequence shown here is derived from an EMBL/GenBank/DDBJ whole genome shotgun (WGS) entry which is preliminary data.</text>
</comment>
<dbReference type="PROSITE" id="PS51160">
    <property type="entry name" value="ACYLPHOSPHATASE_3"/>
    <property type="match status" value="1"/>
</dbReference>
<evidence type="ECO:0000256" key="1">
    <source>
        <dbReference type="ARBA" id="ARBA00004711"/>
    </source>
</evidence>
<feature type="active site" evidence="11">
    <location>
        <position position="18"/>
    </location>
</feature>
<dbReference type="EC" id="6.2.-.-" evidence="10"/>
<dbReference type="Proteomes" id="UP001165492">
    <property type="component" value="Unassembled WGS sequence"/>
</dbReference>
<dbReference type="InterPro" id="IPR006070">
    <property type="entry name" value="Sua5-like_dom"/>
</dbReference>
<dbReference type="PIRSF" id="PIRSF006256">
    <property type="entry name" value="CMPcnvr_hdrg_mat"/>
    <property type="match status" value="1"/>
</dbReference>
<dbReference type="PROSITE" id="PS00150">
    <property type="entry name" value="ACYLPHOSPHATASE_1"/>
    <property type="match status" value="1"/>
</dbReference>
<evidence type="ECO:0000259" key="12">
    <source>
        <dbReference type="PROSITE" id="PS51160"/>
    </source>
</evidence>
<proteinExistence type="inferred from homology"/>
<dbReference type="SUPFAM" id="SSF55821">
    <property type="entry name" value="YrdC/RibB"/>
    <property type="match status" value="1"/>
</dbReference>
<dbReference type="InterPro" id="IPR004421">
    <property type="entry name" value="Carbamoyltransferase_HypF"/>
</dbReference>
<evidence type="ECO:0000256" key="4">
    <source>
        <dbReference type="ARBA" id="ARBA00022598"/>
    </source>
</evidence>
<dbReference type="PROSITE" id="PS51163">
    <property type="entry name" value="YRDC"/>
    <property type="match status" value="1"/>
</dbReference>
<evidence type="ECO:0000256" key="3">
    <source>
        <dbReference type="ARBA" id="ARBA00008097"/>
    </source>
</evidence>
<dbReference type="InterPro" id="IPR001792">
    <property type="entry name" value="Acylphosphatase-like_dom"/>
</dbReference>
<dbReference type="InterPro" id="IPR051060">
    <property type="entry name" value="Carbamoyltrans_HypF-like"/>
</dbReference>
<keyword evidence="6" id="KW-0863">Zinc-finger</keyword>
<evidence type="ECO:0000313" key="14">
    <source>
        <dbReference type="EMBL" id="MCC5467913.1"/>
    </source>
</evidence>
<dbReference type="Gene3D" id="3.30.420.360">
    <property type="match status" value="1"/>
</dbReference>
<dbReference type="Pfam" id="PF07503">
    <property type="entry name" value="zf-HYPF"/>
    <property type="match status" value="2"/>
</dbReference>
<dbReference type="PANTHER" id="PTHR42959">
    <property type="entry name" value="CARBAMOYLTRANSFERASE"/>
    <property type="match status" value="1"/>
</dbReference>
<dbReference type="InterPro" id="IPR011125">
    <property type="entry name" value="Znf_HypF"/>
</dbReference>
<sequence>MQRLAIHIRGIVQGVGFRPFVYNLAQRYHVTGWVLNNSQGVEIEAEGDSPAVLRFLEELSISTPPLAVVEEVIVNPVNLHGDTEFIIRYSREETQKTAWVSPDVATCSDCLREMTDPENRRYRYGFINCTNCGPRYSIIKDVPYDRAATTMNTFPMCPSCQAEYDNPGDRRFHAQPNACPECGPAFRLLTREGTPIACDVFRETRQLIAAGNIVAIKGIGGYHLACDARQEQAVSQLRTRKIREDKPFALMCGSIERIRQLCNVSKEEEILLTSASRPIVLLAKKAGSDLAQSVAPDTDFLGVMLPYAPVHWLLLEDQDVWVMTSGNISDEPIVYKDQEALQLLGRIADYFLVHNREIFQQSDDSVVRIVGSRRQILRRSRGFAPKPIKISQEIPSILAVGGEAKNTFCLVRGSFAFMSSHMGDLENMATYEAYLAAIEHYKQLFSIEPALVAYDWHPEYLASKYALSLPISHLGVQHHHAHIASVLAEHDICEKVIGVAFDGTGYGCDGTLWGGEFLVADSTDFVRLGHCKYLPLPGGAKAIKEPWRIAAWVLYNLYGKEFAAFDIKLCHNLSPGWELMVQAAAKGINAPLTSSAGRLFDIAAGILGICHTIHYEGQGAIALERAGHKQYGDVLPYEISQTSPYILDFMLTFAALTEALRKGSSVDFLAACFHATIADAVVTMVKKIQEDTGIRKVALSGGVWQNATILRKVFGILQQDGMSVYTNELVPPNDGGLAFGQAAVAGACMRKR</sequence>
<feature type="active site" evidence="11">
    <location>
        <position position="36"/>
    </location>
</feature>
<feature type="domain" description="Acylphosphatase-like" evidence="12">
    <location>
        <begin position="3"/>
        <end position="89"/>
    </location>
</feature>
<dbReference type="Gene3D" id="3.30.110.120">
    <property type="match status" value="1"/>
</dbReference>
<protein>
    <recommendedName>
        <fullName evidence="10">Carbamoyltransferase</fullName>
        <ecNumber evidence="10">6.2.-.-</ecNumber>
    </recommendedName>
</protein>
<evidence type="ECO:0000256" key="6">
    <source>
        <dbReference type="ARBA" id="ARBA00022771"/>
    </source>
</evidence>
<evidence type="ECO:0000256" key="5">
    <source>
        <dbReference type="ARBA" id="ARBA00022723"/>
    </source>
</evidence>
<dbReference type="InterPro" id="IPR041440">
    <property type="entry name" value="HypF_C"/>
</dbReference>
<dbReference type="Pfam" id="PF01300">
    <property type="entry name" value="Sua5_yciO_yrdC"/>
    <property type="match status" value="1"/>
</dbReference>
<dbReference type="Pfam" id="PF17788">
    <property type="entry name" value="HypF_C"/>
    <property type="match status" value="1"/>
</dbReference>
<dbReference type="InterPro" id="IPR017945">
    <property type="entry name" value="DHBP_synth_RibB-like_a/b_dom"/>
</dbReference>
<keyword evidence="7" id="KW-0862">Zinc</keyword>
<dbReference type="Pfam" id="PF00708">
    <property type="entry name" value="Acylphosphatase"/>
    <property type="match status" value="1"/>
</dbReference>
<keyword evidence="15" id="KW-1185">Reference proteome</keyword>
<dbReference type="Pfam" id="PF22521">
    <property type="entry name" value="HypF_C_2"/>
    <property type="match status" value="1"/>
</dbReference>
<keyword evidence="4 14" id="KW-0436">Ligase</keyword>
<comment type="similarity">
    <text evidence="2">Belongs to the acylphosphatase family.</text>
</comment>
<evidence type="ECO:0000256" key="7">
    <source>
        <dbReference type="ARBA" id="ARBA00022833"/>
    </source>
</evidence>
<reference evidence="14" key="1">
    <citation type="submission" date="2021-11" db="EMBL/GenBank/DDBJ databases">
        <title>Description of a new species Pelosinus isolated from the bottom sediments of Lake Baikal.</title>
        <authorList>
            <person name="Zakharyuk A."/>
        </authorList>
    </citation>
    <scope>NUCLEOTIDE SEQUENCE</scope>
    <source>
        <strain evidence="14">Bkl1</strain>
    </source>
</reference>
<gene>
    <name evidence="14" type="primary">hypF</name>
    <name evidence="14" type="ORF">LMF89_21490</name>
</gene>
<evidence type="ECO:0000256" key="11">
    <source>
        <dbReference type="PROSITE-ProRule" id="PRU00520"/>
    </source>
</evidence>
<comment type="similarity">
    <text evidence="3 10">Belongs to the carbamoyltransferase HypF family.</text>
</comment>
<evidence type="ECO:0000256" key="9">
    <source>
        <dbReference type="ARBA" id="ARBA00048220"/>
    </source>
</evidence>
<evidence type="ECO:0000256" key="2">
    <source>
        <dbReference type="ARBA" id="ARBA00005614"/>
    </source>
</evidence>
<dbReference type="GO" id="GO:0016874">
    <property type="term" value="F:ligase activity"/>
    <property type="evidence" value="ECO:0007669"/>
    <property type="project" value="UniProtKB-KW"/>
</dbReference>
<comment type="catalytic activity">
    <reaction evidence="9">
        <text>C-terminal L-cysteinyl-[HypE protein] + carbamoyl phosphate + ATP + H2O = C-terminal S-carboxamide-L-cysteinyl-[HypE protein] + AMP + phosphate + diphosphate + H(+)</text>
        <dbReference type="Rhea" id="RHEA:55636"/>
        <dbReference type="Rhea" id="RHEA-COMP:14247"/>
        <dbReference type="Rhea" id="RHEA-COMP:14392"/>
        <dbReference type="ChEBI" id="CHEBI:15377"/>
        <dbReference type="ChEBI" id="CHEBI:15378"/>
        <dbReference type="ChEBI" id="CHEBI:30616"/>
        <dbReference type="ChEBI" id="CHEBI:33019"/>
        <dbReference type="ChEBI" id="CHEBI:43474"/>
        <dbReference type="ChEBI" id="CHEBI:58228"/>
        <dbReference type="ChEBI" id="CHEBI:76913"/>
        <dbReference type="ChEBI" id="CHEBI:139126"/>
        <dbReference type="ChEBI" id="CHEBI:456215"/>
    </reaction>
</comment>
<dbReference type="InterPro" id="IPR017968">
    <property type="entry name" value="Acylphosphatase_CS"/>
</dbReference>
<dbReference type="PANTHER" id="PTHR42959:SF1">
    <property type="entry name" value="CARBAMOYLTRANSFERASE HYPF"/>
    <property type="match status" value="1"/>
</dbReference>
<keyword evidence="11" id="KW-0378">Hydrolase</keyword>
<dbReference type="SUPFAM" id="SSF54975">
    <property type="entry name" value="Acylphosphatase/BLUF domain-like"/>
    <property type="match status" value="1"/>
</dbReference>
<dbReference type="InterPro" id="IPR036046">
    <property type="entry name" value="Acylphosphatase-like_dom_sf"/>
</dbReference>
<dbReference type="RefSeq" id="WP_229536841.1">
    <property type="nucleotide sequence ID" value="NZ_JAJHJB010000043.1"/>
</dbReference>
<keyword evidence="5" id="KW-0479">Metal-binding</keyword>
<evidence type="ECO:0000256" key="10">
    <source>
        <dbReference type="PIRNR" id="PIRNR006256"/>
    </source>
</evidence>
<evidence type="ECO:0000256" key="8">
    <source>
        <dbReference type="ARBA" id="ARBA00047645"/>
    </source>
</evidence>
<organism evidence="14 15">
    <name type="scientific">Pelosinus baikalensis</name>
    <dbReference type="NCBI Taxonomy" id="2892015"/>
    <lineage>
        <taxon>Bacteria</taxon>
        <taxon>Bacillati</taxon>
        <taxon>Bacillota</taxon>
        <taxon>Negativicutes</taxon>
        <taxon>Selenomonadales</taxon>
        <taxon>Sporomusaceae</taxon>
        <taxon>Pelosinus</taxon>
    </lineage>
</organism>
<dbReference type="EMBL" id="JAJHJB010000043">
    <property type="protein sequence ID" value="MCC5467913.1"/>
    <property type="molecule type" value="Genomic_DNA"/>
</dbReference>
<dbReference type="Gene3D" id="3.90.870.50">
    <property type="match status" value="1"/>
</dbReference>
<name>A0ABS8HXM8_9FIRM</name>
<comment type="pathway">
    <text evidence="1">Protein modification; [NiFe] hydrogenase maturation.</text>
</comment>
<dbReference type="InterPro" id="IPR055128">
    <property type="entry name" value="HypF_C_2"/>
</dbReference>
<accession>A0ABS8HXM8</accession>
<evidence type="ECO:0000259" key="13">
    <source>
        <dbReference type="PROSITE" id="PS51163"/>
    </source>
</evidence>